<evidence type="ECO:0000313" key="1">
    <source>
        <dbReference type="EMBL" id="RIH84187.1"/>
    </source>
</evidence>
<name>A0A399EHR8_9DEIN</name>
<protein>
    <submittedName>
        <fullName evidence="1">Uncharacterized protein</fullName>
    </submittedName>
</protein>
<dbReference type="EMBL" id="QXDL01000078">
    <property type="protein sequence ID" value="RIH84187.1"/>
    <property type="molecule type" value="Genomic_DNA"/>
</dbReference>
<evidence type="ECO:0000313" key="2">
    <source>
        <dbReference type="Proteomes" id="UP000265715"/>
    </source>
</evidence>
<organism evidence="1 2">
    <name type="scientific">Calidithermus terrae</name>
    <dbReference type="NCBI Taxonomy" id="1408545"/>
    <lineage>
        <taxon>Bacteria</taxon>
        <taxon>Thermotogati</taxon>
        <taxon>Deinococcota</taxon>
        <taxon>Deinococci</taxon>
        <taxon>Thermales</taxon>
        <taxon>Thermaceae</taxon>
        <taxon>Calidithermus</taxon>
    </lineage>
</organism>
<keyword evidence="2" id="KW-1185">Reference proteome</keyword>
<comment type="caution">
    <text evidence="1">The sequence shown here is derived from an EMBL/GenBank/DDBJ whole genome shotgun (WGS) entry which is preliminary data.</text>
</comment>
<dbReference type="Proteomes" id="UP000265715">
    <property type="component" value="Unassembled WGS sequence"/>
</dbReference>
<sequence>MLPAVQVPVPGHLAPLPAGRVHPTPYYDVGVGLAVHGVLGLVAAVLLPGPPVGGQHLAAEGVVAEGGVIAGLACGLAGRVGVAILSDLENCRASLGVVSLGAAVVRERFGPSGIRHRQAVTPRAEGVGEGVPVAGRVATAGRSADGLAGDGVDTVIGRGLGHVGAGFVERPVALTVRIPAAACGHGLLRVLGAVAVAVVGEGGGGGRARVGVLGSRPALGRGGGTAVGEPRVGVPRGAVDRHLAHRVGRRLQHPLDRPLVGAPGEAAEGRPGDQLVAQRAAGLEFLGLGAVRVVGGAGHRRARDRGAPGVVTSPVAVGNSGHPPALVVDVVGVVPVTCERSLLEAAAVVAVGHDVAGGLARGAPVLGGLVVVVDAVDLVALVVDRGGAADSGGHQRPVGEVVVGGVVVAAHLEAHVAGVVALLVRRGVLVGVAVLFVVGADRRAVPAGAGWGVPRLDQVGVGVVPPVAVVVDVADVVGKRDAVDHDVDPLGERPTIGVALGGVNPVGAGEQALDQEPQPVVLKGHRALTAVPVQGRVNGAGDGASLGGLAGLVPPAVVLVDRGVPRADRGHVVHADAGDLAGEVAAIVVGGLRREPAVQAVGLHPHIRDEVLPVGAGLAHHLAQGVVGVLGVQAGVVLPRRPVGALLDQVARVVVPVLAQQAAAVGETGGAVGLVATALLELLDQVAPGVMGVLSHEALGVLEGGAVATAVVGDDYRGVVRQRVAQDPPRVVVGVGRAGRFGPGLGVHVGDARPGGETAAAVLEGLGRDVAVAQDVGRSAGHVVGLKHRAQQPVVGVGVVLDQDPPLVPFLPEVAEDVVGDAPGIAAGVYRLDHPPHPVVGVAGGDRGEVAVQRGVVGLTSCPDLLGLAHQVARGVVGQGGSVALGVGHGHRAVQHVVGGAGAGHGGRATGREAAVEVVVDLRGGDVARQQAALLGPPP</sequence>
<accession>A0A399EHR8</accession>
<proteinExistence type="predicted"/>
<gene>
    <name evidence="1" type="ORF">Mterra_02057</name>
</gene>
<reference evidence="1 2" key="1">
    <citation type="submission" date="2018-08" db="EMBL/GenBank/DDBJ databases">
        <title>Meiothermus terrae DSM 26712 genome sequencing project.</title>
        <authorList>
            <person name="Da Costa M.S."/>
            <person name="Albuquerque L."/>
            <person name="Raposo P."/>
            <person name="Froufe H.J.C."/>
            <person name="Barroso C.S."/>
            <person name="Egas C."/>
        </authorList>
    </citation>
    <scope>NUCLEOTIDE SEQUENCE [LARGE SCALE GENOMIC DNA]</scope>
    <source>
        <strain evidence="1 2">DSM 26712</strain>
    </source>
</reference>
<dbReference type="AlphaFoldDB" id="A0A399EHR8"/>